<reference evidence="7" key="1">
    <citation type="journal article" date="2019" name="Int. J. Syst. Evol. Microbiol.">
        <title>The Global Catalogue of Microorganisms (GCM) 10K type strain sequencing project: providing services to taxonomists for standard genome sequencing and annotation.</title>
        <authorList>
            <consortium name="The Broad Institute Genomics Platform"/>
            <consortium name="The Broad Institute Genome Sequencing Center for Infectious Disease"/>
            <person name="Wu L."/>
            <person name="Ma J."/>
        </authorList>
    </citation>
    <scope>NUCLEOTIDE SEQUENCE [LARGE SCALE GENOMIC DNA]</scope>
    <source>
        <strain evidence="7">CCUG 62982</strain>
    </source>
</reference>
<dbReference type="Gene3D" id="3.40.50.620">
    <property type="entry name" value="HUPs"/>
    <property type="match status" value="2"/>
</dbReference>
<evidence type="ECO:0000313" key="7">
    <source>
        <dbReference type="Proteomes" id="UP001596977"/>
    </source>
</evidence>
<dbReference type="Pfam" id="PF13537">
    <property type="entry name" value="GATase_7"/>
    <property type="match status" value="1"/>
</dbReference>
<comment type="caution">
    <text evidence="6">The sequence shown here is derived from an EMBL/GenBank/DDBJ whole genome shotgun (WGS) entry which is preliminary data.</text>
</comment>
<dbReference type="PANTHER" id="PTHR43284:SF1">
    <property type="entry name" value="ASPARAGINE SYNTHETASE"/>
    <property type="match status" value="1"/>
</dbReference>
<evidence type="ECO:0000313" key="6">
    <source>
        <dbReference type="EMBL" id="MFD0948659.1"/>
    </source>
</evidence>
<gene>
    <name evidence="6" type="ORF">ACFQ1E_20130</name>
</gene>
<dbReference type="CDD" id="cd00712">
    <property type="entry name" value="AsnB"/>
    <property type="match status" value="1"/>
</dbReference>
<dbReference type="PROSITE" id="PS51278">
    <property type="entry name" value="GATASE_TYPE_2"/>
    <property type="match status" value="1"/>
</dbReference>
<evidence type="ECO:0000256" key="2">
    <source>
        <dbReference type="ARBA" id="ARBA00005752"/>
    </source>
</evidence>
<dbReference type="SUPFAM" id="SSF52402">
    <property type="entry name" value="Adenine nucleotide alpha hydrolases-like"/>
    <property type="match status" value="1"/>
</dbReference>
<keyword evidence="7" id="KW-1185">Reference proteome</keyword>
<name>A0ABW3HC07_9SPHN</name>
<dbReference type="SUPFAM" id="SSF56235">
    <property type="entry name" value="N-terminal nucleophile aminohydrolases (Ntn hydrolases)"/>
    <property type="match status" value="1"/>
</dbReference>
<dbReference type="InterPro" id="IPR033738">
    <property type="entry name" value="AsnB_N"/>
</dbReference>
<evidence type="ECO:0000256" key="3">
    <source>
        <dbReference type="ARBA" id="ARBA00012737"/>
    </source>
</evidence>
<dbReference type="PANTHER" id="PTHR43284">
    <property type="entry name" value="ASPARAGINE SYNTHETASE (GLUTAMINE-HYDROLYZING)"/>
    <property type="match status" value="1"/>
</dbReference>
<comment type="pathway">
    <text evidence="1">Amino-acid biosynthesis; L-asparagine biosynthesis; L-asparagine from L-aspartate (L-Gln route): step 1/1.</text>
</comment>
<dbReference type="InterPro" id="IPR014729">
    <property type="entry name" value="Rossmann-like_a/b/a_fold"/>
</dbReference>
<dbReference type="InterPro" id="IPR029055">
    <property type="entry name" value="Ntn_hydrolases_N"/>
</dbReference>
<comment type="catalytic activity">
    <reaction evidence="4">
        <text>L-aspartate + L-glutamine + ATP + H2O = L-asparagine + L-glutamate + AMP + diphosphate + H(+)</text>
        <dbReference type="Rhea" id="RHEA:12228"/>
        <dbReference type="ChEBI" id="CHEBI:15377"/>
        <dbReference type="ChEBI" id="CHEBI:15378"/>
        <dbReference type="ChEBI" id="CHEBI:29985"/>
        <dbReference type="ChEBI" id="CHEBI:29991"/>
        <dbReference type="ChEBI" id="CHEBI:30616"/>
        <dbReference type="ChEBI" id="CHEBI:33019"/>
        <dbReference type="ChEBI" id="CHEBI:58048"/>
        <dbReference type="ChEBI" id="CHEBI:58359"/>
        <dbReference type="ChEBI" id="CHEBI:456215"/>
        <dbReference type="EC" id="6.3.5.4"/>
    </reaction>
</comment>
<accession>A0ABW3HC07</accession>
<feature type="domain" description="Glutamine amidotransferase type-2" evidence="5">
    <location>
        <begin position="1"/>
        <end position="213"/>
    </location>
</feature>
<sequence length="638" mass="69664">MTVLAGRWNFDGRPGAAADCARMLAAQRRFAPDGDACADLGVAAIGRGLFATLPEDGYDRGPVSGGDGRFALVSDIRLDDREALAGAIGIAADQARTLTDAMLLMRAWERWQEEVFDRLSGDYAFALWDARERRMLLARDGIGTKPLHYHVGPDFLAFASMPGGLHALAEVPYAPDEVRTAEFLALLPERGPRSFFAGISRVEPGHWVAIAPGSVATHRHWEPRPERLRIGADEACEGLREHFGRAVAARLRGAGGGVAAHLSAGMDSSAVAATAARLLAPGSRLFAFTAVPGEPPPAAPGRITDEGPLAAATAAMHPNITHLLVKTDARPVSEDWDRDYPLLQRPVLNPFNQRWWNAINDEIARRGLRILLTGEMGNISISYDGIELLPELLRQGALLRLARAGRGLVHAGRMRWGGVAATALGPWIPRPAWRLLTRLRGGAARDPAVYSVLARGSMAEMLRSERELELRFRPHADAVSARLWHLRRFDPGNHHMAAAGGWGIDVRDPTADRRLIEFCLSLPPALFLEDGRPRALARRAFADRLAPEVAGGTMHGVQAADWYRGMDAARDALKEEAARLHEVPSAWRSLDLDQIETMVDAWPEGAWQRPEVIARYRFALARGAACGHFLRRASRSNA</sequence>
<protein>
    <recommendedName>
        <fullName evidence="3">asparagine synthase (glutamine-hydrolyzing)</fullName>
        <ecNumber evidence="3">6.3.5.4</ecNumber>
    </recommendedName>
</protein>
<dbReference type="Pfam" id="PF00733">
    <property type="entry name" value="Asn_synthase"/>
    <property type="match status" value="1"/>
</dbReference>
<dbReference type="Proteomes" id="UP001596977">
    <property type="component" value="Unassembled WGS sequence"/>
</dbReference>
<evidence type="ECO:0000256" key="4">
    <source>
        <dbReference type="ARBA" id="ARBA00048741"/>
    </source>
</evidence>
<evidence type="ECO:0000259" key="5">
    <source>
        <dbReference type="PROSITE" id="PS51278"/>
    </source>
</evidence>
<dbReference type="InterPro" id="IPR001962">
    <property type="entry name" value="Asn_synthase"/>
</dbReference>
<evidence type="ECO:0000256" key="1">
    <source>
        <dbReference type="ARBA" id="ARBA00005187"/>
    </source>
</evidence>
<comment type="similarity">
    <text evidence="2">Belongs to the asparagine synthetase family.</text>
</comment>
<dbReference type="EMBL" id="JBHTJG010000016">
    <property type="protein sequence ID" value="MFD0948659.1"/>
    <property type="molecule type" value="Genomic_DNA"/>
</dbReference>
<dbReference type="EC" id="6.3.5.4" evidence="3"/>
<dbReference type="InterPro" id="IPR051786">
    <property type="entry name" value="ASN_synthetase/amidase"/>
</dbReference>
<proteinExistence type="inferred from homology"/>
<dbReference type="Gene3D" id="3.60.20.10">
    <property type="entry name" value="Glutamine Phosphoribosylpyrophosphate, subunit 1, domain 1"/>
    <property type="match status" value="1"/>
</dbReference>
<organism evidence="6 7">
    <name type="scientific">Sphingomonas canadensis</name>
    <dbReference type="NCBI Taxonomy" id="1219257"/>
    <lineage>
        <taxon>Bacteria</taxon>
        <taxon>Pseudomonadati</taxon>
        <taxon>Pseudomonadota</taxon>
        <taxon>Alphaproteobacteria</taxon>
        <taxon>Sphingomonadales</taxon>
        <taxon>Sphingomonadaceae</taxon>
        <taxon>Sphingomonas</taxon>
    </lineage>
</organism>
<dbReference type="RefSeq" id="WP_264946642.1">
    <property type="nucleotide sequence ID" value="NZ_JAPDRA010000017.1"/>
</dbReference>
<dbReference type="InterPro" id="IPR017932">
    <property type="entry name" value="GATase_2_dom"/>
</dbReference>